<dbReference type="KEGG" id="rle:pRL120726"/>
<dbReference type="AlphaFoldDB" id="Q1M391"/>
<dbReference type="EnsemblBacteria" id="CAK12435">
    <property type="protein sequence ID" value="CAK12435"/>
    <property type="gene ID" value="pRL120726"/>
</dbReference>
<organism evidence="2 3">
    <name type="scientific">Rhizobium johnstonii (strain DSM 114642 / LMG 32736 / 3841)</name>
    <name type="common">Rhizobium leguminosarum bv. viciae</name>
    <dbReference type="NCBI Taxonomy" id="216596"/>
    <lineage>
        <taxon>Bacteria</taxon>
        <taxon>Pseudomonadati</taxon>
        <taxon>Pseudomonadota</taxon>
        <taxon>Alphaproteobacteria</taxon>
        <taxon>Hyphomicrobiales</taxon>
        <taxon>Rhizobiaceae</taxon>
        <taxon>Rhizobium/Agrobacterium group</taxon>
        <taxon>Rhizobium</taxon>
        <taxon>Rhizobium johnstonii</taxon>
    </lineage>
</organism>
<dbReference type="EMBL" id="AM236086">
    <property type="protein sequence ID" value="CAK12435.1"/>
    <property type="molecule type" value="Genomic_DNA"/>
</dbReference>
<geneLocation type="plasmid" evidence="3">
    <name>pRL12</name>
</geneLocation>
<proteinExistence type="predicted"/>
<dbReference type="HOGENOM" id="CLU_166165_0_0_5"/>
<feature type="transmembrane region" description="Helical" evidence="1">
    <location>
        <begin position="29"/>
        <end position="49"/>
    </location>
</feature>
<dbReference type="eggNOG" id="ENOG5030ZR5">
    <property type="taxonomic scope" value="Bacteria"/>
</dbReference>
<name>Q1M391_RHIJ3</name>
<gene>
    <name evidence="2" type="ordered locus">pRL120726</name>
</gene>
<evidence type="ECO:0000313" key="3">
    <source>
        <dbReference type="Proteomes" id="UP000006575"/>
    </source>
</evidence>
<dbReference type="Proteomes" id="UP000006575">
    <property type="component" value="Plasmid pRL12"/>
</dbReference>
<evidence type="ECO:0000313" key="2">
    <source>
        <dbReference type="EMBL" id="CAK12435.1"/>
    </source>
</evidence>
<accession>Q1M391</accession>
<keyword evidence="3" id="KW-1185">Reference proteome</keyword>
<keyword evidence="1" id="KW-0472">Membrane</keyword>
<sequence>MSVVPCYIDDKTECRAKTRQLEGSMKRSIAFGLVFAVVLAGCTTSAGNYSSAGLAPIPGSITYSGQPRTKLTKSPAGSSFPHTFTDQWGREVEEIYIIQPDRSLLIAARHYRPVFSLDDD</sequence>
<keyword evidence="1" id="KW-1133">Transmembrane helix</keyword>
<reference evidence="2 3" key="1">
    <citation type="journal article" date="2006" name="Genome Biol.">
        <title>The genome of Rhizobium leguminosarum has recognizable core and accessory components.</title>
        <authorList>
            <person name="Young J.W."/>
            <person name="Crossman L.C."/>
            <person name="Johnston A.W.B."/>
            <person name="Thomson N.R."/>
            <person name="Ghazoui Z.F."/>
            <person name="Hull K.H."/>
            <person name="Wexler M."/>
            <person name="Curson A.R.J."/>
            <person name="Todd J.D."/>
            <person name="Poole P.S."/>
            <person name="Mauchline T.H."/>
            <person name="East A.K."/>
            <person name="Quail M.A."/>
            <person name="Churcher C."/>
            <person name="Arrowsmith C."/>
            <person name="Cherevach A."/>
            <person name="Chillingworth T."/>
            <person name="Clarke K."/>
            <person name="Cronin A."/>
            <person name="Davis P."/>
            <person name="Fraser A."/>
            <person name="Hance Z."/>
            <person name="Hauser H."/>
            <person name="Jagels K."/>
            <person name="Moule S."/>
            <person name="Mungall K."/>
            <person name="Norbertczak H."/>
            <person name="Rabbinowitsch E."/>
            <person name="Sanders M."/>
            <person name="Simmonds M."/>
            <person name="Whitehead S."/>
            <person name="Parkhill J."/>
        </authorList>
    </citation>
    <scope>NUCLEOTIDE SEQUENCE [LARGE SCALE GENOMIC DNA]</scope>
    <source>
        <strain evidence="3">DSM 114642 / LMG 32736 / 3841</strain>
    </source>
</reference>
<keyword evidence="1 2" id="KW-0812">Transmembrane</keyword>
<protein>
    <submittedName>
        <fullName evidence="2">Transmembrane protein</fullName>
    </submittedName>
</protein>
<evidence type="ECO:0000256" key="1">
    <source>
        <dbReference type="SAM" id="Phobius"/>
    </source>
</evidence>